<keyword evidence="8" id="KW-0067">ATP-binding</keyword>
<proteinExistence type="inferred from homology"/>
<dbReference type="GO" id="GO:0005524">
    <property type="term" value="F:ATP binding"/>
    <property type="evidence" value="ECO:0007669"/>
    <property type="project" value="UniProtKB-KW"/>
</dbReference>
<dbReference type="InterPro" id="IPR022495">
    <property type="entry name" value="Bud32"/>
</dbReference>
<dbReference type="OrthoDB" id="31344at2157"/>
<protein>
    <recommendedName>
        <fullName evidence="2">non-specific serine/threonine protein kinase</fullName>
        <ecNumber evidence="2">2.7.11.1</ecNumber>
    </recommendedName>
</protein>
<dbReference type="InterPro" id="IPR011009">
    <property type="entry name" value="Kinase-like_dom_sf"/>
</dbReference>
<dbReference type="Gene3D" id="3.30.200.20">
    <property type="entry name" value="Phosphorylase Kinase, domain 1"/>
    <property type="match status" value="1"/>
</dbReference>
<comment type="catalytic activity">
    <reaction evidence="10">
        <text>L-seryl-[protein] + ATP = O-phospho-L-seryl-[protein] + ADP + H(+)</text>
        <dbReference type="Rhea" id="RHEA:17989"/>
        <dbReference type="Rhea" id="RHEA-COMP:9863"/>
        <dbReference type="Rhea" id="RHEA-COMP:11604"/>
        <dbReference type="ChEBI" id="CHEBI:15378"/>
        <dbReference type="ChEBI" id="CHEBI:29999"/>
        <dbReference type="ChEBI" id="CHEBI:30616"/>
        <dbReference type="ChEBI" id="CHEBI:83421"/>
        <dbReference type="ChEBI" id="CHEBI:456216"/>
        <dbReference type="EC" id="2.7.11.1"/>
    </reaction>
</comment>
<dbReference type="Gene3D" id="1.10.510.10">
    <property type="entry name" value="Transferase(Phosphotransferase) domain 1"/>
    <property type="match status" value="1"/>
</dbReference>
<dbReference type="RefSeq" id="WP_012966695.1">
    <property type="nucleotide sequence ID" value="NC_013849.1"/>
</dbReference>
<sequence>MVKTYLGGEAEVRIYEDFVEKIRRRKRYRIPELDEEIRKKRTRTEARIISQARRAGVATPIIFDVENDKIVMERIKGEELKDVMNEELCKEVGRIAAKLHSAGIIHGDLTPRNMIYSEGKIYLIDFGLAFHSHEVEAKGVDLHVFVESLKAAYDDWESLKEAFLQGYLEGGGSEEVLERLKEIEQRGRYIER</sequence>
<dbReference type="HOGENOM" id="CLU_063953_2_0_2"/>
<reference evidence="13" key="1">
    <citation type="submission" date="2010-02" db="EMBL/GenBank/DDBJ databases">
        <title>Complete sequence of Ferroglobus placidus DSM 10642.</title>
        <authorList>
            <consortium name="US DOE Joint Genome Institute"/>
            <person name="Lucas S."/>
            <person name="Copeland A."/>
            <person name="Lapidus A."/>
            <person name="Cheng J.-F."/>
            <person name="Bruce D."/>
            <person name="Goodwin L."/>
            <person name="Pitluck S."/>
            <person name="Saunders E."/>
            <person name="Brettin T."/>
            <person name="Detter J.C."/>
            <person name="Han C."/>
            <person name="Tapia R."/>
            <person name="Larimer F."/>
            <person name="Land M."/>
            <person name="Hauser L."/>
            <person name="Kyrpides N."/>
            <person name="Ivanova N."/>
            <person name="Holmes D."/>
            <person name="Lovley D."/>
            <person name="Kyrpides N."/>
            <person name="Anderson I.J."/>
            <person name="Woyke T."/>
        </authorList>
    </citation>
    <scope>NUCLEOTIDE SEQUENCE [LARGE SCALE GENOMIC DNA]</scope>
    <source>
        <strain evidence="13">DSM 10642 / AEDII12DO</strain>
    </source>
</reference>
<evidence type="ECO:0000259" key="11">
    <source>
        <dbReference type="PROSITE" id="PS50011"/>
    </source>
</evidence>
<evidence type="ECO:0000256" key="2">
    <source>
        <dbReference type="ARBA" id="ARBA00012513"/>
    </source>
</evidence>
<dbReference type="STRING" id="589924.Ferp_2231"/>
<dbReference type="PANTHER" id="PTHR12209:SF0">
    <property type="entry name" value="EKC_KEOPS COMPLEX SUBUNIT TP53RK"/>
    <property type="match status" value="1"/>
</dbReference>
<feature type="domain" description="Protein kinase" evidence="11">
    <location>
        <begin position="1"/>
        <end position="192"/>
    </location>
</feature>
<dbReference type="GO" id="GO:0005829">
    <property type="term" value="C:cytosol"/>
    <property type="evidence" value="ECO:0007669"/>
    <property type="project" value="TreeGrafter"/>
</dbReference>
<dbReference type="GO" id="GO:0008033">
    <property type="term" value="P:tRNA processing"/>
    <property type="evidence" value="ECO:0007669"/>
    <property type="project" value="UniProtKB-KW"/>
</dbReference>
<dbReference type="EC" id="2.7.11.1" evidence="2"/>
<keyword evidence="5" id="KW-0819">tRNA processing</keyword>
<dbReference type="Proteomes" id="UP000002613">
    <property type="component" value="Chromosome"/>
</dbReference>
<keyword evidence="3 12" id="KW-0723">Serine/threonine-protein kinase</keyword>
<dbReference type="Pfam" id="PF01163">
    <property type="entry name" value="RIO1"/>
    <property type="match status" value="1"/>
</dbReference>
<keyword evidence="4" id="KW-0808">Transferase</keyword>
<evidence type="ECO:0000256" key="8">
    <source>
        <dbReference type="ARBA" id="ARBA00022840"/>
    </source>
</evidence>
<gene>
    <name evidence="12" type="ordered locus">Ferp_2231</name>
</gene>
<dbReference type="eggNOG" id="arCOG01185">
    <property type="taxonomic scope" value="Archaea"/>
</dbReference>
<evidence type="ECO:0000256" key="4">
    <source>
        <dbReference type="ARBA" id="ARBA00022679"/>
    </source>
</evidence>
<reference evidence="12 13" key="2">
    <citation type="journal article" date="2011" name="Stand. Genomic Sci.">
        <title>Complete genome sequence of Ferroglobus placidus AEDII12DO.</title>
        <authorList>
            <person name="Anderson I."/>
            <person name="Risso C."/>
            <person name="Holmes D."/>
            <person name="Lucas S."/>
            <person name="Copeland A."/>
            <person name="Lapidus A."/>
            <person name="Cheng J.F."/>
            <person name="Bruce D."/>
            <person name="Goodwin L."/>
            <person name="Pitluck S."/>
            <person name="Saunders E."/>
            <person name="Brettin T."/>
            <person name="Detter J.C."/>
            <person name="Han C."/>
            <person name="Tapia R."/>
            <person name="Larimer F."/>
            <person name="Land M."/>
            <person name="Hauser L."/>
            <person name="Woyke T."/>
            <person name="Lovley D."/>
            <person name="Kyrpides N."/>
            <person name="Ivanova N."/>
        </authorList>
    </citation>
    <scope>NUCLEOTIDE SEQUENCE [LARGE SCALE GENOMIC DNA]</scope>
    <source>
        <strain evidence="13">DSM 10642 / AEDII12DO</strain>
    </source>
</reference>
<evidence type="ECO:0000256" key="7">
    <source>
        <dbReference type="ARBA" id="ARBA00022777"/>
    </source>
</evidence>
<keyword evidence="7 12" id="KW-0418">Kinase</keyword>
<comment type="catalytic activity">
    <reaction evidence="9">
        <text>L-threonyl-[protein] + ATP = O-phospho-L-threonyl-[protein] + ADP + H(+)</text>
        <dbReference type="Rhea" id="RHEA:46608"/>
        <dbReference type="Rhea" id="RHEA-COMP:11060"/>
        <dbReference type="Rhea" id="RHEA-COMP:11605"/>
        <dbReference type="ChEBI" id="CHEBI:15378"/>
        <dbReference type="ChEBI" id="CHEBI:30013"/>
        <dbReference type="ChEBI" id="CHEBI:30616"/>
        <dbReference type="ChEBI" id="CHEBI:61977"/>
        <dbReference type="ChEBI" id="CHEBI:456216"/>
        <dbReference type="EC" id="2.7.11.1"/>
    </reaction>
</comment>
<dbReference type="PROSITE" id="PS50011">
    <property type="entry name" value="PROTEIN_KINASE_DOM"/>
    <property type="match status" value="1"/>
</dbReference>
<dbReference type="InterPro" id="IPR018934">
    <property type="entry name" value="RIO_dom"/>
</dbReference>
<dbReference type="KEGG" id="fpl:Ferp_2231"/>
<evidence type="ECO:0000313" key="12">
    <source>
        <dbReference type="EMBL" id="ADC66357.1"/>
    </source>
</evidence>
<keyword evidence="13" id="KW-1185">Reference proteome</keyword>
<evidence type="ECO:0000256" key="10">
    <source>
        <dbReference type="ARBA" id="ARBA00048679"/>
    </source>
</evidence>
<dbReference type="NCBIfam" id="TIGR03724">
    <property type="entry name" value="arch_bud32"/>
    <property type="match status" value="1"/>
</dbReference>
<dbReference type="AlphaFoldDB" id="D3S0W6"/>
<dbReference type="GeneID" id="8779769"/>
<dbReference type="InterPro" id="IPR008266">
    <property type="entry name" value="Tyr_kinase_AS"/>
</dbReference>
<dbReference type="NCBIfam" id="NF011462">
    <property type="entry name" value="PRK14879.1-3"/>
    <property type="match status" value="1"/>
</dbReference>
<accession>D3S0W6</accession>
<dbReference type="InterPro" id="IPR000719">
    <property type="entry name" value="Prot_kinase_dom"/>
</dbReference>
<dbReference type="PaxDb" id="589924-Ferp_2231"/>
<dbReference type="EMBL" id="CP001899">
    <property type="protein sequence ID" value="ADC66357.1"/>
    <property type="molecule type" value="Genomic_DNA"/>
</dbReference>
<organism evidence="12 13">
    <name type="scientific">Ferroglobus placidus (strain DSM 10642 / AEDII12DO)</name>
    <dbReference type="NCBI Taxonomy" id="589924"/>
    <lineage>
        <taxon>Archaea</taxon>
        <taxon>Methanobacteriati</taxon>
        <taxon>Methanobacteriota</taxon>
        <taxon>Archaeoglobi</taxon>
        <taxon>Archaeoglobales</taxon>
        <taxon>Archaeoglobaceae</taxon>
        <taxon>Ferroglobus</taxon>
    </lineage>
</organism>
<dbReference type="PANTHER" id="PTHR12209">
    <property type="entry name" value="NON-SPECIFIC SERINE/THREONINE PROTEIN KINASE"/>
    <property type="match status" value="1"/>
</dbReference>
<keyword evidence="6" id="KW-0547">Nucleotide-binding</keyword>
<evidence type="ECO:0000256" key="3">
    <source>
        <dbReference type="ARBA" id="ARBA00022527"/>
    </source>
</evidence>
<comment type="similarity">
    <text evidence="1">Belongs to the protein kinase superfamily. BUD32 family.</text>
</comment>
<evidence type="ECO:0000256" key="5">
    <source>
        <dbReference type="ARBA" id="ARBA00022694"/>
    </source>
</evidence>
<dbReference type="GO" id="GO:0004674">
    <property type="term" value="F:protein serine/threonine kinase activity"/>
    <property type="evidence" value="ECO:0007669"/>
    <property type="project" value="UniProtKB-KW"/>
</dbReference>
<name>D3S0W6_FERPA</name>
<evidence type="ECO:0000313" key="13">
    <source>
        <dbReference type="Proteomes" id="UP000002613"/>
    </source>
</evidence>
<dbReference type="SUPFAM" id="SSF56112">
    <property type="entry name" value="Protein kinase-like (PK-like)"/>
    <property type="match status" value="1"/>
</dbReference>
<evidence type="ECO:0000256" key="9">
    <source>
        <dbReference type="ARBA" id="ARBA00047899"/>
    </source>
</evidence>
<evidence type="ECO:0000256" key="1">
    <source>
        <dbReference type="ARBA" id="ARBA00010630"/>
    </source>
</evidence>
<evidence type="ECO:0000256" key="6">
    <source>
        <dbReference type="ARBA" id="ARBA00022741"/>
    </source>
</evidence>
<dbReference type="PROSITE" id="PS00109">
    <property type="entry name" value="PROTEIN_KINASE_TYR"/>
    <property type="match status" value="1"/>
</dbReference>